<feature type="domain" description="Integral membrane protein YccS N-terminal" evidence="7">
    <location>
        <begin position="78"/>
        <end position="339"/>
    </location>
</feature>
<comment type="caution">
    <text evidence="9">The sequence shown here is derived from an EMBL/GenBank/DDBJ whole genome shotgun (WGS) entry which is preliminary data.</text>
</comment>
<keyword evidence="10" id="KW-1185">Reference proteome</keyword>
<feature type="transmembrane region" description="Helical" evidence="6">
    <location>
        <begin position="91"/>
        <end position="110"/>
    </location>
</feature>
<organism evidence="9 10">
    <name type="scientific">Crenobacter oryzisoli</name>
    <dbReference type="NCBI Taxonomy" id="3056844"/>
    <lineage>
        <taxon>Bacteria</taxon>
        <taxon>Pseudomonadati</taxon>
        <taxon>Pseudomonadota</taxon>
        <taxon>Betaproteobacteria</taxon>
        <taxon>Neisseriales</taxon>
        <taxon>Neisseriaceae</taxon>
        <taxon>Crenobacter</taxon>
    </lineage>
</organism>
<evidence type="ECO:0000313" key="9">
    <source>
        <dbReference type="EMBL" id="MDN0077215.1"/>
    </source>
</evidence>
<name>A0ABT7XU08_9NEIS</name>
<feature type="transmembrane region" description="Helical" evidence="6">
    <location>
        <begin position="117"/>
        <end position="133"/>
    </location>
</feature>
<keyword evidence="3 6" id="KW-1133">Transmembrane helix</keyword>
<evidence type="ECO:0000256" key="2">
    <source>
        <dbReference type="ARBA" id="ARBA00022692"/>
    </source>
</evidence>
<feature type="transmembrane region" description="Helical" evidence="6">
    <location>
        <begin position="38"/>
        <end position="56"/>
    </location>
</feature>
<feature type="transmembrane region" description="Helical" evidence="6">
    <location>
        <begin position="68"/>
        <end position="85"/>
    </location>
</feature>
<evidence type="ECO:0000259" key="7">
    <source>
        <dbReference type="Pfam" id="PF12805"/>
    </source>
</evidence>
<reference evidence="9" key="1">
    <citation type="submission" date="2023-06" db="EMBL/GenBank/DDBJ databases">
        <authorList>
            <person name="Zhang S."/>
        </authorList>
    </citation>
    <scope>NUCLEOTIDE SEQUENCE</scope>
    <source>
        <strain evidence="9">SG2303</strain>
    </source>
</reference>
<evidence type="ECO:0000256" key="4">
    <source>
        <dbReference type="ARBA" id="ARBA00023136"/>
    </source>
</evidence>
<evidence type="ECO:0000256" key="6">
    <source>
        <dbReference type="SAM" id="Phobius"/>
    </source>
</evidence>
<evidence type="ECO:0000256" key="1">
    <source>
        <dbReference type="ARBA" id="ARBA00004141"/>
    </source>
</evidence>
<comment type="subcellular location">
    <subcellularLocation>
        <location evidence="1">Membrane</location>
        <topology evidence="1">Multi-pass membrane protein</topology>
    </subcellularLocation>
</comment>
<sequence>MLDSASVRRFLYSQHIFTALRMTIGIALPAVVLMIGMGQIAIGMACAIGALCVGLIDVPGPLRRKHREMLGCALVVSLTAGWTMLGLAHPALLWPTVLGISFFGAFAVAFGQKASIVGLNAMLVMVIGMTQHGTFREQLAYLAALTIGGLGYTYYSLAVCQWLRYQMWQRALAECLFATARYFDRRADCYDPVVPLELCYRELLAAQMEVETTQQNARDLVLNAMAGRHPERLGARRSRLFNLFIDVIDLHDMVLAAQTDFALLREHFADGDSLDFLRDLMQKTALDLEACAEALASSRLSRSRYSVKAELRALAYDIEAARQVGLPGKAPEAFAALLTSQQRVSVISRLIAKLHDDTGSLTNTTGLPVDKVVERFRSESDFGFSRASLSFTSSALRYALRFTVAMAAALFVSRDVMASGHGNWILLTVLVALRPGFGLSRQRGRSRLFGTLAGCAATLLVLLFVHDQRLLFALMIVSLWLSFGLMQLNYLASVFFTSIEVLLLYHFLVPSEMALIGERALDTLIGAAIAAVASWLFPFWESQLVLPQLRLVLDASCRYLATALGATEPDNLDYRLLRRDTLTALSALKAMHERMLLEPTSKRRAEHALSELLLKCYLLVSQVAALNQLFNALPARRGEPEVRRCVAAAGRTLQQAEQSGKAPTEPEPPSRDANLRALQVATGEIAELVQRIRSAPVG</sequence>
<keyword evidence="2 6" id="KW-0812">Transmembrane</keyword>
<dbReference type="Pfam" id="PF13515">
    <property type="entry name" value="FUSC_2"/>
    <property type="match status" value="1"/>
</dbReference>
<evidence type="ECO:0000256" key="5">
    <source>
        <dbReference type="SAM" id="MobiDB-lite"/>
    </source>
</evidence>
<evidence type="ECO:0000313" key="10">
    <source>
        <dbReference type="Proteomes" id="UP001168540"/>
    </source>
</evidence>
<feature type="region of interest" description="Disordered" evidence="5">
    <location>
        <begin position="653"/>
        <end position="673"/>
    </location>
</feature>
<dbReference type="RefSeq" id="WP_289831861.1">
    <property type="nucleotide sequence ID" value="NZ_JAUEDK010000057.1"/>
</dbReference>
<dbReference type="Proteomes" id="UP001168540">
    <property type="component" value="Unassembled WGS sequence"/>
</dbReference>
<keyword evidence="4 6" id="KW-0472">Membrane</keyword>
<dbReference type="Pfam" id="PF12805">
    <property type="entry name" value="FUSC-like"/>
    <property type="match status" value="1"/>
</dbReference>
<proteinExistence type="predicted"/>
<feature type="transmembrane region" description="Helical" evidence="6">
    <location>
        <begin position="486"/>
        <end position="508"/>
    </location>
</feature>
<feature type="transmembrane region" description="Helical" evidence="6">
    <location>
        <begin position="139"/>
        <end position="160"/>
    </location>
</feature>
<dbReference type="EMBL" id="JAUEDK010000057">
    <property type="protein sequence ID" value="MDN0077215.1"/>
    <property type="molecule type" value="Genomic_DNA"/>
</dbReference>
<feature type="domain" description="Integral membrane bound transporter" evidence="8">
    <location>
        <begin position="414"/>
        <end position="532"/>
    </location>
</feature>
<feature type="transmembrane region" description="Helical" evidence="6">
    <location>
        <begin position="520"/>
        <end position="540"/>
    </location>
</feature>
<evidence type="ECO:0000259" key="8">
    <source>
        <dbReference type="Pfam" id="PF13515"/>
    </source>
</evidence>
<dbReference type="InterPro" id="IPR049453">
    <property type="entry name" value="Memb_transporter_dom"/>
</dbReference>
<protein>
    <submittedName>
        <fullName evidence="9">FUSC family membrane protein</fullName>
    </submittedName>
</protein>
<accession>A0ABT7XU08</accession>
<feature type="transmembrane region" description="Helical" evidence="6">
    <location>
        <begin position="12"/>
        <end position="32"/>
    </location>
</feature>
<dbReference type="InterPro" id="IPR032692">
    <property type="entry name" value="YccS_N"/>
</dbReference>
<feature type="transmembrane region" description="Helical" evidence="6">
    <location>
        <begin position="448"/>
        <end position="466"/>
    </location>
</feature>
<evidence type="ECO:0000256" key="3">
    <source>
        <dbReference type="ARBA" id="ARBA00022989"/>
    </source>
</evidence>
<gene>
    <name evidence="9" type="ORF">QU481_20445</name>
</gene>